<dbReference type="Pfam" id="PF07804">
    <property type="entry name" value="HipA_C"/>
    <property type="match status" value="1"/>
</dbReference>
<accession>A0A2L2BNQ8</accession>
<gene>
    <name evidence="6" type="ORF">C3B54_11252</name>
</gene>
<proteinExistence type="inferred from homology"/>
<organism evidence="6 7">
    <name type="scientific">Pontimonas salivibrio</name>
    <dbReference type="NCBI Taxonomy" id="1159327"/>
    <lineage>
        <taxon>Bacteria</taxon>
        <taxon>Bacillati</taxon>
        <taxon>Actinomycetota</taxon>
        <taxon>Actinomycetes</taxon>
        <taxon>Micrococcales</taxon>
        <taxon>Microbacteriaceae</taxon>
        <taxon>Pontimonas</taxon>
    </lineage>
</organism>
<name>A0A2L2BNQ8_9MICO</name>
<dbReference type="PANTHER" id="PTHR37419">
    <property type="entry name" value="SERINE/THREONINE-PROTEIN KINASE TOXIN HIPA"/>
    <property type="match status" value="1"/>
</dbReference>
<dbReference type="EMBL" id="CP026923">
    <property type="protein sequence ID" value="AVG23252.1"/>
    <property type="molecule type" value="Genomic_DNA"/>
</dbReference>
<dbReference type="InterPro" id="IPR052028">
    <property type="entry name" value="HipA_Ser/Thr_kinase"/>
</dbReference>
<protein>
    <submittedName>
        <fullName evidence="6">Ser/thr protein kinase / HipA toxin</fullName>
    </submittedName>
</protein>
<keyword evidence="2" id="KW-0808">Transferase</keyword>
<evidence type="ECO:0000256" key="1">
    <source>
        <dbReference type="ARBA" id="ARBA00010164"/>
    </source>
</evidence>
<reference evidence="6 7" key="1">
    <citation type="submission" date="2018-02" db="EMBL/GenBank/DDBJ databases">
        <title>Complete genome of the streamlined marine actinobacterium Pontimonas salivibrio CL-TW6 adapted to coastal planktonic lifestype.</title>
        <authorList>
            <person name="Cho B.C."/>
            <person name="Hardies S.C."/>
            <person name="Jang G.I."/>
            <person name="Hwang C.Y."/>
        </authorList>
    </citation>
    <scope>NUCLEOTIDE SEQUENCE [LARGE SCALE GENOMIC DNA]</scope>
    <source>
        <strain evidence="6 7">CL-TW6</strain>
    </source>
</reference>
<dbReference type="PANTHER" id="PTHR37419:SF1">
    <property type="entry name" value="SERINE_THREONINE-PROTEIN KINASE TOXIN HIPA"/>
    <property type="match status" value="1"/>
</dbReference>
<feature type="domain" description="HipA-like C-terminal" evidence="4">
    <location>
        <begin position="155"/>
        <end position="375"/>
    </location>
</feature>
<dbReference type="OrthoDB" id="3182374at2"/>
<evidence type="ECO:0000259" key="4">
    <source>
        <dbReference type="Pfam" id="PF07804"/>
    </source>
</evidence>
<keyword evidence="3 6" id="KW-0418">Kinase</keyword>
<dbReference type="KEGG" id="psai:C3B54_11252"/>
<evidence type="ECO:0000313" key="7">
    <source>
        <dbReference type="Proteomes" id="UP000243077"/>
    </source>
</evidence>
<dbReference type="Pfam" id="PF13657">
    <property type="entry name" value="Couple_hipA"/>
    <property type="match status" value="1"/>
</dbReference>
<dbReference type="Proteomes" id="UP000243077">
    <property type="component" value="Chromosome"/>
</dbReference>
<dbReference type="NCBIfam" id="TIGR03071">
    <property type="entry name" value="couple_hipA"/>
    <property type="match status" value="1"/>
</dbReference>
<evidence type="ECO:0000259" key="5">
    <source>
        <dbReference type="Pfam" id="PF13657"/>
    </source>
</evidence>
<dbReference type="InterPro" id="IPR012893">
    <property type="entry name" value="HipA-like_C"/>
</dbReference>
<dbReference type="Gene3D" id="1.10.1070.20">
    <property type="match status" value="1"/>
</dbReference>
<dbReference type="AlphaFoldDB" id="A0A2L2BNQ8"/>
<evidence type="ECO:0000313" key="6">
    <source>
        <dbReference type="EMBL" id="AVG23252.1"/>
    </source>
</evidence>
<evidence type="ECO:0000256" key="2">
    <source>
        <dbReference type="ARBA" id="ARBA00022679"/>
    </source>
</evidence>
<dbReference type="InterPro" id="IPR017508">
    <property type="entry name" value="HipA_N1"/>
</dbReference>
<comment type="similarity">
    <text evidence="1">Belongs to the HipA Ser/Thr kinase family.</text>
</comment>
<dbReference type="GO" id="GO:0004674">
    <property type="term" value="F:protein serine/threonine kinase activity"/>
    <property type="evidence" value="ECO:0007669"/>
    <property type="project" value="TreeGrafter"/>
</dbReference>
<evidence type="ECO:0000256" key="3">
    <source>
        <dbReference type="ARBA" id="ARBA00022777"/>
    </source>
</evidence>
<dbReference type="GO" id="GO:0005829">
    <property type="term" value="C:cytosol"/>
    <property type="evidence" value="ECO:0007669"/>
    <property type="project" value="TreeGrafter"/>
</dbReference>
<sequence>MSIDDDSWQEPVNEADVYKAGVLAARLTKTENGVSFSYLDAYLENFDGHEAAVATTLPLTDQPLTSPSGAVPAYFSGLLPEGRRLTALRRRIKTSADDELGLLVAVGHDTVGDVQVVRRGHTPETPGEQKPTLTDPSTVSFSQLLADDVPLDGVALAGVQEKVSGKNITVPVKHKNRDTILKLNPPEYPHLVENEAYFLTLARRAGIPAVDHSVIYDRDGVSGLLVSRFDRPAIPGGPGESPRMLPVEDGCQVLGLWPADKYNTTMDTVITVLSGLCAANLVAVRLAFEQVVFALLTGNGDQHAKNMSIVRRDGEWVLAPAYDLPSTLIYGDSTLALPIAGRRRDISRRQLIAFGNSLGLSSKITERIITKLLDATGDLEADLRAGALPFDSPRIADTVTALRYRRRLVSHS</sequence>
<keyword evidence="7" id="KW-1185">Reference proteome</keyword>
<feature type="domain" description="HipA N-terminal subdomain 1" evidence="5">
    <location>
        <begin position="16"/>
        <end position="116"/>
    </location>
</feature>
<dbReference type="RefSeq" id="WP_104912890.1">
    <property type="nucleotide sequence ID" value="NZ_CP026923.1"/>
</dbReference>